<dbReference type="InterPro" id="IPR006171">
    <property type="entry name" value="TOPRIM_dom"/>
</dbReference>
<evidence type="ECO:0000313" key="10">
    <source>
        <dbReference type="Proteomes" id="UP000808388"/>
    </source>
</evidence>
<dbReference type="Gene3D" id="1.10.8.420">
    <property type="entry name" value="RecR Domain 1"/>
    <property type="match status" value="1"/>
</dbReference>
<evidence type="ECO:0000256" key="5">
    <source>
        <dbReference type="ARBA" id="ARBA00023172"/>
    </source>
</evidence>
<feature type="domain" description="Toprim" evidence="8">
    <location>
        <begin position="82"/>
        <end position="186"/>
    </location>
</feature>
<dbReference type="Pfam" id="PF21175">
    <property type="entry name" value="RecR_C"/>
    <property type="match status" value="1"/>
</dbReference>
<dbReference type="Pfam" id="PF13662">
    <property type="entry name" value="Toprim_4"/>
    <property type="match status" value="1"/>
</dbReference>
<dbReference type="Gene3D" id="3.40.1360.10">
    <property type="match status" value="1"/>
</dbReference>
<gene>
    <name evidence="7 9" type="primary">recR</name>
    <name evidence="9" type="ORF">HY220_01045</name>
</gene>
<comment type="function">
    <text evidence="7">May play a role in DNA repair. It seems to be involved in an RecBC-independent recombinational process of DNA repair. It may act with RecF and RecO.</text>
</comment>
<dbReference type="Pfam" id="PF21176">
    <property type="entry name" value="RecR_HhH"/>
    <property type="match status" value="1"/>
</dbReference>
<evidence type="ECO:0000256" key="3">
    <source>
        <dbReference type="ARBA" id="ARBA00022771"/>
    </source>
</evidence>
<evidence type="ECO:0000256" key="1">
    <source>
        <dbReference type="ARBA" id="ARBA00022723"/>
    </source>
</evidence>
<dbReference type="InterPro" id="IPR023627">
    <property type="entry name" value="Rcmb_RecR"/>
</dbReference>
<evidence type="ECO:0000259" key="8">
    <source>
        <dbReference type="PROSITE" id="PS50880"/>
    </source>
</evidence>
<proteinExistence type="inferred from homology"/>
<name>A0A9D6QTM9_9BACT</name>
<dbReference type="GO" id="GO:0006281">
    <property type="term" value="P:DNA repair"/>
    <property type="evidence" value="ECO:0007669"/>
    <property type="project" value="UniProtKB-UniRule"/>
</dbReference>
<keyword evidence="2 7" id="KW-0227">DNA damage</keyword>
<dbReference type="PROSITE" id="PS50880">
    <property type="entry name" value="TOPRIM"/>
    <property type="match status" value="1"/>
</dbReference>
<sequence>MYPQPIKRLIELLSELPGLGPRQAARITFFILRESKGYSKILGEAIIKAKEDTSFCGECYRSIDRTVSSICEFCSSEKRNQETLAIVEKEVDLANLEKTRLYAGVYHILGGVFRALDPDSPTKLHLADLYSRIEKKLKTKKPVEIIIATSETTEGVSTSLYIERMLDPLKAKYKNLTVSRLGRGLSLGTELEYADEVTLQNALQHRTHS</sequence>
<evidence type="ECO:0000313" key="9">
    <source>
        <dbReference type="EMBL" id="MBI3627322.1"/>
    </source>
</evidence>
<reference evidence="9" key="1">
    <citation type="submission" date="2020-07" db="EMBL/GenBank/DDBJ databases">
        <title>Huge and variable diversity of episymbiotic CPR bacteria and DPANN archaea in groundwater ecosystems.</title>
        <authorList>
            <person name="He C.Y."/>
            <person name="Keren R."/>
            <person name="Whittaker M."/>
            <person name="Farag I.F."/>
            <person name="Doudna J."/>
            <person name="Cate J.H.D."/>
            <person name="Banfield J.F."/>
        </authorList>
    </citation>
    <scope>NUCLEOTIDE SEQUENCE</scope>
    <source>
        <strain evidence="9">NC_groundwater_972_Pr1_S-0.2um_49_27</strain>
    </source>
</reference>
<comment type="similarity">
    <text evidence="7">Belongs to the RecR family.</text>
</comment>
<evidence type="ECO:0000256" key="2">
    <source>
        <dbReference type="ARBA" id="ARBA00022763"/>
    </source>
</evidence>
<evidence type="ECO:0000256" key="6">
    <source>
        <dbReference type="ARBA" id="ARBA00023204"/>
    </source>
</evidence>
<comment type="caution">
    <text evidence="7">Lacks conserved residue(s) required for the propagation of feature annotation.</text>
</comment>
<dbReference type="GO" id="GO:0006310">
    <property type="term" value="P:DNA recombination"/>
    <property type="evidence" value="ECO:0007669"/>
    <property type="project" value="UniProtKB-UniRule"/>
</dbReference>
<keyword evidence="5 7" id="KW-0233">DNA recombination</keyword>
<evidence type="ECO:0000256" key="7">
    <source>
        <dbReference type="HAMAP-Rule" id="MF_00017"/>
    </source>
</evidence>
<dbReference type="AlphaFoldDB" id="A0A9D6QTM9"/>
<dbReference type="SUPFAM" id="SSF111304">
    <property type="entry name" value="Recombination protein RecR"/>
    <property type="match status" value="1"/>
</dbReference>
<keyword evidence="4 7" id="KW-0862">Zinc</keyword>
<protein>
    <recommendedName>
        <fullName evidence="7">Recombination protein RecR</fullName>
    </recommendedName>
</protein>
<dbReference type="InterPro" id="IPR000093">
    <property type="entry name" value="DNA_Rcmb_RecR"/>
</dbReference>
<keyword evidence="1 7" id="KW-0479">Metal-binding</keyword>
<dbReference type="Proteomes" id="UP000808388">
    <property type="component" value="Unassembled WGS sequence"/>
</dbReference>
<comment type="caution">
    <text evidence="9">The sequence shown here is derived from an EMBL/GenBank/DDBJ whole genome shotgun (WGS) entry which is preliminary data.</text>
</comment>
<dbReference type="GO" id="GO:0003677">
    <property type="term" value="F:DNA binding"/>
    <property type="evidence" value="ECO:0007669"/>
    <property type="project" value="UniProtKB-UniRule"/>
</dbReference>
<dbReference type="GO" id="GO:0008270">
    <property type="term" value="F:zinc ion binding"/>
    <property type="evidence" value="ECO:0007669"/>
    <property type="project" value="UniProtKB-KW"/>
</dbReference>
<dbReference type="PANTHER" id="PTHR30446:SF0">
    <property type="entry name" value="RECOMBINATION PROTEIN RECR"/>
    <property type="match status" value="1"/>
</dbReference>
<keyword evidence="3 7" id="KW-0863">Zinc-finger</keyword>
<dbReference type="HAMAP" id="MF_00017">
    <property type="entry name" value="RecR"/>
    <property type="match status" value="1"/>
</dbReference>
<evidence type="ECO:0000256" key="4">
    <source>
        <dbReference type="ARBA" id="ARBA00022833"/>
    </source>
</evidence>
<dbReference type="EMBL" id="JACQCQ010000002">
    <property type="protein sequence ID" value="MBI3627322.1"/>
    <property type="molecule type" value="Genomic_DNA"/>
</dbReference>
<dbReference type="PANTHER" id="PTHR30446">
    <property type="entry name" value="RECOMBINATION PROTEIN RECR"/>
    <property type="match status" value="1"/>
</dbReference>
<organism evidence="9 10">
    <name type="scientific">Candidatus Sungiibacteriota bacterium</name>
    <dbReference type="NCBI Taxonomy" id="2750080"/>
    <lineage>
        <taxon>Bacteria</taxon>
        <taxon>Candidatus Sungiibacteriota</taxon>
    </lineage>
</organism>
<keyword evidence="6 7" id="KW-0234">DNA repair</keyword>
<accession>A0A9D6QTM9</accession>